<dbReference type="Proteomes" id="UP000254282">
    <property type="component" value="Unassembled WGS sequence"/>
</dbReference>
<organism evidence="2 3">
    <name type="scientific">Chryseobacterium indoltheticum</name>
    <dbReference type="NCBI Taxonomy" id="254"/>
    <lineage>
        <taxon>Bacteria</taxon>
        <taxon>Pseudomonadati</taxon>
        <taxon>Bacteroidota</taxon>
        <taxon>Flavobacteriia</taxon>
        <taxon>Flavobacteriales</taxon>
        <taxon>Weeksellaceae</taxon>
        <taxon>Chryseobacterium group</taxon>
        <taxon>Chryseobacterium</taxon>
    </lineage>
</organism>
<dbReference type="EMBL" id="UFVR01000004">
    <property type="protein sequence ID" value="SUX48483.1"/>
    <property type="molecule type" value="Genomic_DNA"/>
</dbReference>
<dbReference type="RefSeq" id="WP_115621582.1">
    <property type="nucleotide sequence ID" value="NZ_UFVR01000004.1"/>
</dbReference>
<evidence type="ECO:0000313" key="2">
    <source>
        <dbReference type="EMBL" id="SUX48483.1"/>
    </source>
</evidence>
<name>A0A381FPQ3_9FLAO</name>
<protein>
    <recommendedName>
        <fullName evidence="1">Cysteine-rich CPCC domain-containing protein</fullName>
    </recommendedName>
</protein>
<dbReference type="AlphaFoldDB" id="A0A381FPQ3"/>
<gene>
    <name evidence="2" type="ORF">NCTC13532_04100</name>
</gene>
<evidence type="ECO:0000259" key="1">
    <source>
        <dbReference type="Pfam" id="PF14206"/>
    </source>
</evidence>
<feature type="domain" description="Cysteine-rich CPCC" evidence="1">
    <location>
        <begin position="10"/>
        <end position="84"/>
    </location>
</feature>
<dbReference type="InterPro" id="IPR025983">
    <property type="entry name" value="Cys_rich_CPCC"/>
</dbReference>
<accession>A0A381FPQ3</accession>
<dbReference type="Pfam" id="PF14206">
    <property type="entry name" value="Cys_rich_CPCC"/>
    <property type="match status" value="1"/>
</dbReference>
<proteinExistence type="predicted"/>
<sequence>MVNNKYKKHQCPCCEYFTLNNKANNTFQICPVCYWEDDGVQMLDPTYIGGANAVSLIQAKENLKKIGAVEQRFIYLVRPPLEEEKDIS</sequence>
<evidence type="ECO:0000313" key="3">
    <source>
        <dbReference type="Proteomes" id="UP000254282"/>
    </source>
</evidence>
<reference evidence="2 3" key="1">
    <citation type="submission" date="2018-06" db="EMBL/GenBank/DDBJ databases">
        <authorList>
            <consortium name="Pathogen Informatics"/>
            <person name="Doyle S."/>
        </authorList>
    </citation>
    <scope>NUCLEOTIDE SEQUENCE [LARGE SCALE GENOMIC DNA]</scope>
    <source>
        <strain evidence="2 3">NCTC13532</strain>
    </source>
</reference>